<gene>
    <name evidence="1" type="ORF">SAMN05444277_107172</name>
</gene>
<name>A0A1I5X3U5_9BACT</name>
<organism evidence="1 2">
    <name type="scientific">Parafilimonas terrae</name>
    <dbReference type="NCBI Taxonomy" id="1465490"/>
    <lineage>
        <taxon>Bacteria</taxon>
        <taxon>Pseudomonadati</taxon>
        <taxon>Bacteroidota</taxon>
        <taxon>Chitinophagia</taxon>
        <taxon>Chitinophagales</taxon>
        <taxon>Chitinophagaceae</taxon>
        <taxon>Parafilimonas</taxon>
    </lineage>
</organism>
<dbReference type="Proteomes" id="UP000199031">
    <property type="component" value="Unassembled WGS sequence"/>
</dbReference>
<proteinExistence type="predicted"/>
<evidence type="ECO:0000313" key="2">
    <source>
        <dbReference type="Proteomes" id="UP000199031"/>
    </source>
</evidence>
<protein>
    <submittedName>
        <fullName evidence="1">Uncharacterized protein</fullName>
    </submittedName>
</protein>
<keyword evidence="2" id="KW-1185">Reference proteome</keyword>
<dbReference type="AlphaFoldDB" id="A0A1I5X3U5"/>
<reference evidence="1 2" key="1">
    <citation type="submission" date="2016-10" db="EMBL/GenBank/DDBJ databases">
        <authorList>
            <person name="de Groot N.N."/>
        </authorList>
    </citation>
    <scope>NUCLEOTIDE SEQUENCE [LARGE SCALE GENOMIC DNA]</scope>
    <source>
        <strain evidence="1 2">DSM 28286</strain>
    </source>
</reference>
<sequence length="43" mass="4846">MAANIAILGLFAFPLKSLTNLKSLLKERLGFLQALRLAHIYKF</sequence>
<accession>A0A1I5X3U5</accession>
<dbReference type="STRING" id="1465490.SAMN05444277_107172"/>
<evidence type="ECO:0000313" key="1">
    <source>
        <dbReference type="EMBL" id="SFQ26347.1"/>
    </source>
</evidence>
<dbReference type="EMBL" id="FOXQ01000007">
    <property type="protein sequence ID" value="SFQ26347.1"/>
    <property type="molecule type" value="Genomic_DNA"/>
</dbReference>